<evidence type="ECO:0000256" key="2">
    <source>
        <dbReference type="ARBA" id="ARBA00022527"/>
    </source>
</evidence>
<keyword evidence="11" id="KW-1185">Reference proteome</keyword>
<feature type="binding site" evidence="7">
    <location>
        <position position="43"/>
    </location>
    <ligand>
        <name>ATP</name>
        <dbReference type="ChEBI" id="CHEBI:30616"/>
    </ligand>
</feature>
<evidence type="ECO:0000256" key="7">
    <source>
        <dbReference type="PROSITE-ProRule" id="PRU10141"/>
    </source>
</evidence>
<dbReference type="Proteomes" id="UP001501581">
    <property type="component" value="Unassembled WGS sequence"/>
</dbReference>
<protein>
    <recommendedName>
        <fullName evidence="1">non-specific serine/threonine protein kinase</fullName>
        <ecNumber evidence="1">2.7.11.1</ecNumber>
    </recommendedName>
</protein>
<dbReference type="EC" id="2.7.11.1" evidence="1"/>
<dbReference type="PANTHER" id="PTHR43289">
    <property type="entry name" value="MITOGEN-ACTIVATED PROTEIN KINASE KINASE KINASE 20-RELATED"/>
    <property type="match status" value="1"/>
</dbReference>
<evidence type="ECO:0000256" key="6">
    <source>
        <dbReference type="ARBA" id="ARBA00022840"/>
    </source>
</evidence>
<dbReference type="Pfam" id="PF00069">
    <property type="entry name" value="Pkinase"/>
    <property type="match status" value="1"/>
</dbReference>
<dbReference type="PROSITE" id="PS00107">
    <property type="entry name" value="PROTEIN_KINASE_ATP"/>
    <property type="match status" value="1"/>
</dbReference>
<name>A0ABN1TRM4_9ACTN</name>
<comment type="caution">
    <text evidence="10">The sequence shown here is derived from an EMBL/GenBank/DDBJ whole genome shotgun (WGS) entry which is preliminary data.</text>
</comment>
<dbReference type="SUPFAM" id="SSF56112">
    <property type="entry name" value="Protein kinase-like (PK-like)"/>
    <property type="match status" value="1"/>
</dbReference>
<evidence type="ECO:0000256" key="4">
    <source>
        <dbReference type="ARBA" id="ARBA00022741"/>
    </source>
</evidence>
<evidence type="ECO:0000313" key="10">
    <source>
        <dbReference type="EMBL" id="GAA1099553.1"/>
    </source>
</evidence>
<proteinExistence type="predicted"/>
<dbReference type="EMBL" id="BAAALG010000006">
    <property type="protein sequence ID" value="GAA1099553.1"/>
    <property type="molecule type" value="Genomic_DNA"/>
</dbReference>
<keyword evidence="2" id="KW-0723">Serine/threonine-protein kinase</keyword>
<dbReference type="InterPro" id="IPR008271">
    <property type="entry name" value="Ser/Thr_kinase_AS"/>
</dbReference>
<keyword evidence="4 7" id="KW-0547">Nucleotide-binding</keyword>
<dbReference type="SMART" id="SM00220">
    <property type="entry name" value="S_TKc"/>
    <property type="match status" value="1"/>
</dbReference>
<keyword evidence="5" id="KW-0418">Kinase</keyword>
<keyword evidence="3" id="KW-0808">Transferase</keyword>
<dbReference type="Gene3D" id="1.10.510.10">
    <property type="entry name" value="Transferase(Phosphotransferase) domain 1"/>
    <property type="match status" value="1"/>
</dbReference>
<dbReference type="Pfam" id="PF13845">
    <property type="entry name" value="Septum_form"/>
    <property type="match status" value="1"/>
</dbReference>
<keyword evidence="6 7" id="KW-0067">ATP-binding</keyword>
<dbReference type="InterPro" id="IPR011009">
    <property type="entry name" value="Kinase-like_dom_sf"/>
</dbReference>
<evidence type="ECO:0000256" key="8">
    <source>
        <dbReference type="SAM" id="MobiDB-lite"/>
    </source>
</evidence>
<evidence type="ECO:0000313" key="11">
    <source>
        <dbReference type="Proteomes" id="UP001501581"/>
    </source>
</evidence>
<evidence type="ECO:0000256" key="5">
    <source>
        <dbReference type="ARBA" id="ARBA00022777"/>
    </source>
</evidence>
<dbReference type="InterPro" id="IPR017441">
    <property type="entry name" value="Protein_kinase_ATP_BS"/>
</dbReference>
<gene>
    <name evidence="10" type="ORF">GCM10009668_16580</name>
</gene>
<feature type="compositionally biased region" description="Low complexity" evidence="8">
    <location>
        <begin position="349"/>
        <end position="359"/>
    </location>
</feature>
<feature type="domain" description="Protein kinase" evidence="9">
    <location>
        <begin position="14"/>
        <end position="273"/>
    </location>
</feature>
<accession>A0ABN1TRM4</accession>
<feature type="region of interest" description="Disordered" evidence="8">
    <location>
        <begin position="349"/>
        <end position="399"/>
    </location>
</feature>
<dbReference type="RefSeq" id="WP_343993244.1">
    <property type="nucleotide sequence ID" value="NZ_BAAALG010000006.1"/>
</dbReference>
<dbReference type="PANTHER" id="PTHR43289:SF6">
    <property type="entry name" value="SERINE_THREONINE-PROTEIN KINASE NEKL-3"/>
    <property type="match status" value="1"/>
</dbReference>
<dbReference type="PROSITE" id="PS50011">
    <property type="entry name" value="PROTEIN_KINASE_DOM"/>
    <property type="match status" value="1"/>
</dbReference>
<organism evidence="10 11">
    <name type="scientific">Nocardioides dubius</name>
    <dbReference type="NCBI Taxonomy" id="317019"/>
    <lineage>
        <taxon>Bacteria</taxon>
        <taxon>Bacillati</taxon>
        <taxon>Actinomycetota</taxon>
        <taxon>Actinomycetes</taxon>
        <taxon>Propionibacteriales</taxon>
        <taxon>Nocardioidaceae</taxon>
        <taxon>Nocardioides</taxon>
    </lineage>
</organism>
<reference evidence="10 11" key="1">
    <citation type="journal article" date="2019" name="Int. J. Syst. Evol. Microbiol.">
        <title>The Global Catalogue of Microorganisms (GCM) 10K type strain sequencing project: providing services to taxonomists for standard genome sequencing and annotation.</title>
        <authorList>
            <consortium name="The Broad Institute Genomics Platform"/>
            <consortium name="The Broad Institute Genome Sequencing Center for Infectious Disease"/>
            <person name="Wu L."/>
            <person name="Ma J."/>
        </authorList>
    </citation>
    <scope>NUCLEOTIDE SEQUENCE [LARGE SCALE GENOMIC DNA]</scope>
    <source>
        <strain evidence="10 11">JCM 13008</strain>
    </source>
</reference>
<dbReference type="PROSITE" id="PS00108">
    <property type="entry name" value="PROTEIN_KINASE_ST"/>
    <property type="match status" value="1"/>
</dbReference>
<sequence>MGEHTATGGLIPNVELGPEIGRGGFARVYRGRQRNIDRLVAVKIDDRVLDDERGRRRFLREVTAAGRISSHPHVVSLIDAGTTPDNRAYLVMELCPGGTLSDRLKAYGPLHAAEARDVGLAIVGAVAAAHEAGVLHRDIKPSNVLIDSYGTPRLADFGLAALPVAGQELSVTLEALTPAYAAPEAFSGLPPSEQSDIWSLGATLHALISPYRSPRWSGDGSPAPIDQVIAHLATPLPDPGTPGSAVLMGVIARATQPDPAQRFASAREMHDALAALSLPPSPRRAVLGGPEAAFTSQRSMPGASLSGSPSVVRPARKRAVALAAVLGLALGGAATWGVGELVGDEAPAAAASAETSTDPTGGAAADDGSDQTPTGKPGAQGSPSADPTTPGEAPPVGQCFDGLVKMANTSQASKSDCAEEHYYEAYATGLLDPSTTTPYLDELYDDPVVKKTCTEKAAKAYLAGRDGNFEIDVLPPTDVAFTNGDRGFYCIISEKDAGLVTGSLRDAPADSP</sequence>
<evidence type="ECO:0000256" key="1">
    <source>
        <dbReference type="ARBA" id="ARBA00012513"/>
    </source>
</evidence>
<dbReference type="InterPro" id="IPR000719">
    <property type="entry name" value="Prot_kinase_dom"/>
</dbReference>
<dbReference type="InterPro" id="IPR026004">
    <property type="entry name" value="Septum_form"/>
</dbReference>
<dbReference type="CDD" id="cd14014">
    <property type="entry name" value="STKc_PknB_like"/>
    <property type="match status" value="1"/>
</dbReference>
<evidence type="ECO:0000256" key="3">
    <source>
        <dbReference type="ARBA" id="ARBA00022679"/>
    </source>
</evidence>
<evidence type="ECO:0000259" key="9">
    <source>
        <dbReference type="PROSITE" id="PS50011"/>
    </source>
</evidence>